<dbReference type="GO" id="GO:0005886">
    <property type="term" value="C:plasma membrane"/>
    <property type="evidence" value="ECO:0007669"/>
    <property type="project" value="TreeGrafter"/>
</dbReference>
<proteinExistence type="predicted"/>
<evidence type="ECO:0000256" key="9">
    <source>
        <dbReference type="SAM" id="Phobius"/>
    </source>
</evidence>
<keyword evidence="6 11" id="KW-0418">Kinase</keyword>
<evidence type="ECO:0000313" key="11">
    <source>
        <dbReference type="EMBL" id="MDA3732180.1"/>
    </source>
</evidence>
<evidence type="ECO:0000256" key="5">
    <source>
        <dbReference type="ARBA" id="ARBA00022679"/>
    </source>
</evidence>
<dbReference type="SUPFAM" id="SSF47384">
    <property type="entry name" value="Homodimeric domain of signal transducing histidine kinase"/>
    <property type="match status" value="1"/>
</dbReference>
<keyword evidence="9" id="KW-0812">Transmembrane</keyword>
<dbReference type="PANTHER" id="PTHR45453:SF1">
    <property type="entry name" value="PHOSPHATE REGULON SENSOR PROTEIN PHOR"/>
    <property type="match status" value="1"/>
</dbReference>
<evidence type="ECO:0000256" key="3">
    <source>
        <dbReference type="ARBA" id="ARBA00012438"/>
    </source>
</evidence>
<evidence type="ECO:0000256" key="6">
    <source>
        <dbReference type="ARBA" id="ARBA00022777"/>
    </source>
</evidence>
<comment type="subcellular location">
    <subcellularLocation>
        <location evidence="2">Membrane</location>
    </subcellularLocation>
</comment>
<accession>A0AA42DNN5</accession>
<keyword evidence="12" id="KW-1185">Reference proteome</keyword>
<dbReference type="PRINTS" id="PR00344">
    <property type="entry name" value="BCTRLSENSOR"/>
</dbReference>
<dbReference type="Pfam" id="PF02518">
    <property type="entry name" value="HATPase_c"/>
    <property type="match status" value="1"/>
</dbReference>
<protein>
    <recommendedName>
        <fullName evidence="3">histidine kinase</fullName>
        <ecNumber evidence="3">2.7.13.3</ecNumber>
    </recommendedName>
</protein>
<dbReference type="InterPro" id="IPR003594">
    <property type="entry name" value="HATPase_dom"/>
</dbReference>
<dbReference type="SUPFAM" id="SSF55874">
    <property type="entry name" value="ATPase domain of HSP90 chaperone/DNA topoisomerase II/histidine kinase"/>
    <property type="match status" value="1"/>
</dbReference>
<dbReference type="AlphaFoldDB" id="A0AA42DNN5"/>
<dbReference type="InterPro" id="IPR004358">
    <property type="entry name" value="Sig_transdc_His_kin-like_C"/>
</dbReference>
<dbReference type="InterPro" id="IPR005467">
    <property type="entry name" value="His_kinase_dom"/>
</dbReference>
<dbReference type="InterPro" id="IPR036097">
    <property type="entry name" value="HisK_dim/P_sf"/>
</dbReference>
<dbReference type="SMART" id="SM00387">
    <property type="entry name" value="HATPase_c"/>
    <property type="match status" value="1"/>
</dbReference>
<reference evidence="11" key="1">
    <citation type="journal article" date="2023" name="Int. J. Syst. Evol. Microbiol.">
        <title>&lt;i&gt;Holtiella tumoricola&lt;/i&gt; gen. nov. sp. nov., isolated from a human clinical sample.</title>
        <authorList>
            <person name="Allen-Vercoe E."/>
            <person name="Daigneault M.C."/>
            <person name="Vancuren S.J."/>
            <person name="Cochrane K."/>
            <person name="O'Neal L.L."/>
            <person name="Sankaranarayanan K."/>
            <person name="Lawson P.A."/>
        </authorList>
    </citation>
    <scope>NUCLEOTIDE SEQUENCE</scope>
    <source>
        <strain evidence="11">CC70A</strain>
    </source>
</reference>
<dbReference type="Proteomes" id="UP001169242">
    <property type="component" value="Unassembled WGS sequence"/>
</dbReference>
<evidence type="ECO:0000256" key="2">
    <source>
        <dbReference type="ARBA" id="ARBA00004370"/>
    </source>
</evidence>
<dbReference type="GO" id="GO:0000155">
    <property type="term" value="F:phosphorelay sensor kinase activity"/>
    <property type="evidence" value="ECO:0007669"/>
    <property type="project" value="InterPro"/>
</dbReference>
<evidence type="ECO:0000256" key="8">
    <source>
        <dbReference type="SAM" id="Coils"/>
    </source>
</evidence>
<comment type="catalytic activity">
    <reaction evidence="1">
        <text>ATP + protein L-histidine = ADP + protein N-phospho-L-histidine.</text>
        <dbReference type="EC" id="2.7.13.3"/>
    </reaction>
</comment>
<dbReference type="PANTHER" id="PTHR45453">
    <property type="entry name" value="PHOSPHATE REGULON SENSOR PROTEIN PHOR"/>
    <property type="match status" value="1"/>
</dbReference>
<keyword evidence="5" id="KW-0808">Transferase</keyword>
<dbReference type="InterPro" id="IPR003661">
    <property type="entry name" value="HisK_dim/P_dom"/>
</dbReference>
<keyword evidence="8" id="KW-0175">Coiled coil</keyword>
<dbReference type="FunFam" id="3.30.565.10:FF:000006">
    <property type="entry name" value="Sensor histidine kinase WalK"/>
    <property type="match status" value="1"/>
</dbReference>
<evidence type="ECO:0000256" key="1">
    <source>
        <dbReference type="ARBA" id="ARBA00000085"/>
    </source>
</evidence>
<feature type="transmembrane region" description="Helical" evidence="9">
    <location>
        <begin position="157"/>
        <end position="177"/>
    </location>
</feature>
<feature type="transmembrane region" description="Helical" evidence="9">
    <location>
        <begin position="14"/>
        <end position="37"/>
    </location>
</feature>
<sequence length="418" mass="47894">MSRQDIFKTTKKKIIGISFGIVLVSLLTLAMLTQVFYRARLFANVDRQLLTHRNMILNEKIIKGKGEHKEVILPAPLTPDIISFVWKDGEVVDESPHVYFGEGKYPSFPSEETEGIITLDSDGYYYRGVSFIKEGLVVQLLLNVDAELQSVQQLVRATWLSLLILLLVTFGLATYLANKVLKPIRRAYDQQVFFVQDASHEMRTPLAVIKGQLELLSRHRTDQIEEHFEELAQVMNEVHALEKLNSDLLFLSKEDVGTHLNVEKIELNQFIEEISEFYEDISEIQDKRFILEKSEVLQSTWVEWDRVKVKRCLTILLENAFKYTLECGVITLKVEQENKKIKISVKDTGIGIKDEDQKRIFDRFFRSSDVRGRSIDGSGIGLSLLQSLANTMNIEIKITSEYGKGSCFTLEIPIQIKA</sequence>
<keyword evidence="9" id="KW-1133">Transmembrane helix</keyword>
<dbReference type="GO" id="GO:0004721">
    <property type="term" value="F:phosphoprotein phosphatase activity"/>
    <property type="evidence" value="ECO:0007669"/>
    <property type="project" value="TreeGrafter"/>
</dbReference>
<feature type="domain" description="Histidine kinase" evidence="10">
    <location>
        <begin position="197"/>
        <end position="416"/>
    </location>
</feature>
<dbReference type="EMBL" id="JAQIFT010000046">
    <property type="protein sequence ID" value="MDA3732180.1"/>
    <property type="molecule type" value="Genomic_DNA"/>
</dbReference>
<feature type="coiled-coil region" evidence="8">
    <location>
        <begin position="224"/>
        <end position="287"/>
    </location>
</feature>
<dbReference type="RefSeq" id="WP_271012436.1">
    <property type="nucleotide sequence ID" value="NZ_JAQIFT010000046.1"/>
</dbReference>
<comment type="caution">
    <text evidence="11">The sequence shown here is derived from an EMBL/GenBank/DDBJ whole genome shotgun (WGS) entry which is preliminary data.</text>
</comment>
<dbReference type="EC" id="2.7.13.3" evidence="3"/>
<dbReference type="GO" id="GO:0016036">
    <property type="term" value="P:cellular response to phosphate starvation"/>
    <property type="evidence" value="ECO:0007669"/>
    <property type="project" value="TreeGrafter"/>
</dbReference>
<organism evidence="11 12">
    <name type="scientific">Holtiella tumoricola</name>
    <dbReference type="NCBI Taxonomy" id="3018743"/>
    <lineage>
        <taxon>Bacteria</taxon>
        <taxon>Bacillati</taxon>
        <taxon>Bacillota</taxon>
        <taxon>Clostridia</taxon>
        <taxon>Lachnospirales</taxon>
        <taxon>Cellulosilyticaceae</taxon>
        <taxon>Holtiella</taxon>
    </lineage>
</organism>
<dbReference type="SMART" id="SM00388">
    <property type="entry name" value="HisKA"/>
    <property type="match status" value="1"/>
</dbReference>
<evidence type="ECO:0000256" key="4">
    <source>
        <dbReference type="ARBA" id="ARBA00022553"/>
    </source>
</evidence>
<dbReference type="Pfam" id="PF00512">
    <property type="entry name" value="HisKA"/>
    <property type="match status" value="1"/>
</dbReference>
<evidence type="ECO:0000259" key="10">
    <source>
        <dbReference type="PROSITE" id="PS50109"/>
    </source>
</evidence>
<dbReference type="PROSITE" id="PS50109">
    <property type="entry name" value="HIS_KIN"/>
    <property type="match status" value="1"/>
</dbReference>
<evidence type="ECO:0000256" key="7">
    <source>
        <dbReference type="ARBA" id="ARBA00023012"/>
    </source>
</evidence>
<gene>
    <name evidence="11" type="ORF">PBV87_11865</name>
</gene>
<name>A0AA42DNN5_9FIRM</name>
<dbReference type="CDD" id="cd00082">
    <property type="entry name" value="HisKA"/>
    <property type="match status" value="1"/>
</dbReference>
<dbReference type="InterPro" id="IPR050351">
    <property type="entry name" value="BphY/WalK/GraS-like"/>
</dbReference>
<keyword evidence="9" id="KW-0472">Membrane</keyword>
<keyword evidence="7" id="KW-0902">Two-component regulatory system</keyword>
<dbReference type="Gene3D" id="1.10.287.130">
    <property type="match status" value="1"/>
</dbReference>
<dbReference type="Gene3D" id="3.30.565.10">
    <property type="entry name" value="Histidine kinase-like ATPase, C-terminal domain"/>
    <property type="match status" value="1"/>
</dbReference>
<evidence type="ECO:0000313" key="12">
    <source>
        <dbReference type="Proteomes" id="UP001169242"/>
    </source>
</evidence>
<keyword evidence="4" id="KW-0597">Phosphoprotein</keyword>
<dbReference type="InterPro" id="IPR036890">
    <property type="entry name" value="HATPase_C_sf"/>
</dbReference>